<name>A0A5B7EHW4_PORTR</name>
<organism evidence="1 2">
    <name type="scientific">Portunus trituberculatus</name>
    <name type="common">Swimming crab</name>
    <name type="synonym">Neptunus trituberculatus</name>
    <dbReference type="NCBI Taxonomy" id="210409"/>
    <lineage>
        <taxon>Eukaryota</taxon>
        <taxon>Metazoa</taxon>
        <taxon>Ecdysozoa</taxon>
        <taxon>Arthropoda</taxon>
        <taxon>Crustacea</taxon>
        <taxon>Multicrustacea</taxon>
        <taxon>Malacostraca</taxon>
        <taxon>Eumalacostraca</taxon>
        <taxon>Eucarida</taxon>
        <taxon>Decapoda</taxon>
        <taxon>Pleocyemata</taxon>
        <taxon>Brachyura</taxon>
        <taxon>Eubrachyura</taxon>
        <taxon>Portunoidea</taxon>
        <taxon>Portunidae</taxon>
        <taxon>Portuninae</taxon>
        <taxon>Portunus</taxon>
    </lineage>
</organism>
<protein>
    <submittedName>
        <fullName evidence="1">Uncharacterized protein</fullName>
    </submittedName>
</protein>
<sequence length="100" mass="11182">MNITTQPNNLYMKVQGKDTFIGDIQLTIMIFELKLFLSAYTMASSSSHVDTTSPQGLTTEEWPHATYEPLGSLAECVHHSLLLVTQPAFALQKELRSHTD</sequence>
<keyword evidence="2" id="KW-1185">Reference proteome</keyword>
<dbReference type="EMBL" id="VSRR010002894">
    <property type="protein sequence ID" value="MPC33742.1"/>
    <property type="molecule type" value="Genomic_DNA"/>
</dbReference>
<reference evidence="1 2" key="1">
    <citation type="submission" date="2019-05" db="EMBL/GenBank/DDBJ databases">
        <title>Another draft genome of Portunus trituberculatus and its Hox gene families provides insights of decapod evolution.</title>
        <authorList>
            <person name="Jeong J.-H."/>
            <person name="Song I."/>
            <person name="Kim S."/>
            <person name="Choi T."/>
            <person name="Kim D."/>
            <person name="Ryu S."/>
            <person name="Kim W."/>
        </authorList>
    </citation>
    <scope>NUCLEOTIDE SEQUENCE [LARGE SCALE GENOMIC DNA]</scope>
    <source>
        <tissue evidence="1">Muscle</tissue>
    </source>
</reference>
<accession>A0A5B7EHW4</accession>
<comment type="caution">
    <text evidence="1">The sequence shown here is derived from an EMBL/GenBank/DDBJ whole genome shotgun (WGS) entry which is preliminary data.</text>
</comment>
<dbReference type="AlphaFoldDB" id="A0A5B7EHW4"/>
<dbReference type="Proteomes" id="UP000324222">
    <property type="component" value="Unassembled WGS sequence"/>
</dbReference>
<evidence type="ECO:0000313" key="2">
    <source>
        <dbReference type="Proteomes" id="UP000324222"/>
    </source>
</evidence>
<proteinExistence type="predicted"/>
<evidence type="ECO:0000313" key="1">
    <source>
        <dbReference type="EMBL" id="MPC33742.1"/>
    </source>
</evidence>
<gene>
    <name evidence="1" type="ORF">E2C01_027103</name>
</gene>